<keyword evidence="1" id="KW-0175">Coiled coil</keyword>
<proteinExistence type="predicted"/>
<feature type="coiled-coil region" evidence="1">
    <location>
        <begin position="136"/>
        <end position="170"/>
    </location>
</feature>
<evidence type="ECO:0000313" key="2">
    <source>
        <dbReference type="EMBL" id="OAE35193.1"/>
    </source>
</evidence>
<gene>
    <name evidence="2" type="ORF">AXG93_3656s1020</name>
</gene>
<accession>A0A176WRM5</accession>
<dbReference type="EMBL" id="LVLJ01000238">
    <property type="protein sequence ID" value="OAE35193.1"/>
    <property type="molecule type" value="Genomic_DNA"/>
</dbReference>
<comment type="caution">
    <text evidence="2">The sequence shown here is derived from an EMBL/GenBank/DDBJ whole genome shotgun (WGS) entry which is preliminary data.</text>
</comment>
<name>A0A176WRM5_MARPO</name>
<organism evidence="2 3">
    <name type="scientific">Marchantia polymorpha subsp. ruderalis</name>
    <dbReference type="NCBI Taxonomy" id="1480154"/>
    <lineage>
        <taxon>Eukaryota</taxon>
        <taxon>Viridiplantae</taxon>
        <taxon>Streptophyta</taxon>
        <taxon>Embryophyta</taxon>
        <taxon>Marchantiophyta</taxon>
        <taxon>Marchantiopsida</taxon>
        <taxon>Marchantiidae</taxon>
        <taxon>Marchantiales</taxon>
        <taxon>Marchantiaceae</taxon>
        <taxon>Marchantia</taxon>
    </lineage>
</organism>
<keyword evidence="3" id="KW-1185">Reference proteome</keyword>
<reference evidence="2" key="1">
    <citation type="submission" date="2016-03" db="EMBL/GenBank/DDBJ databases">
        <title>Mechanisms controlling the formation of the plant cell surface in tip-growing cells are functionally conserved among land plants.</title>
        <authorList>
            <person name="Honkanen S."/>
            <person name="Jones V.A."/>
            <person name="Morieri G."/>
            <person name="Champion C."/>
            <person name="Hetherington A.J."/>
            <person name="Kelly S."/>
            <person name="Saint-Marcoux D."/>
            <person name="Proust H."/>
            <person name="Prescott H."/>
            <person name="Dolan L."/>
        </authorList>
    </citation>
    <scope>NUCLEOTIDE SEQUENCE [LARGE SCALE GENOMIC DNA]</scope>
    <source>
        <tissue evidence="2">Whole gametophyte</tissue>
    </source>
</reference>
<evidence type="ECO:0000256" key="1">
    <source>
        <dbReference type="SAM" id="Coils"/>
    </source>
</evidence>
<dbReference type="AlphaFoldDB" id="A0A176WRM5"/>
<sequence>MMQEWQNGRALEAKGLCGIRSIGLLRNGQRSWNRVQEKMEIAAQCTSSVSGHRRLANKLDAFFTSSRVAVLYLELELAAVLQSEQVISLLRYIYCSHMDGKMAKYAEPAIRKSYVKLVRSKTKAKVAASAEVAERVASLTSKCATVKATLQEWEKQLQQSELECAKLRASLVAE</sequence>
<dbReference type="Proteomes" id="UP000077202">
    <property type="component" value="Unassembled WGS sequence"/>
</dbReference>
<evidence type="ECO:0000313" key="3">
    <source>
        <dbReference type="Proteomes" id="UP000077202"/>
    </source>
</evidence>
<protein>
    <submittedName>
        <fullName evidence="2">Uncharacterized protein</fullName>
    </submittedName>
</protein>